<dbReference type="AlphaFoldDB" id="A0A822E4R5"/>
<sequence length="65" mass="7237">MSATNGNLNDLSYAPSDLRVDRINQTSAVVSWWPASNDIVHKLFVNDIEVQTLKAGVYRFKLSGL</sequence>
<protein>
    <submittedName>
        <fullName evidence="1">Uncharacterized protein</fullName>
    </submittedName>
</protein>
<name>A0A822E4R5_9BILA</name>
<feature type="non-terminal residue" evidence="1">
    <location>
        <position position="65"/>
    </location>
</feature>
<dbReference type="GO" id="GO:0007274">
    <property type="term" value="P:neuromuscular synaptic transmission"/>
    <property type="evidence" value="ECO:0007669"/>
    <property type="project" value="TreeGrafter"/>
</dbReference>
<dbReference type="PANTHER" id="PTHR14234">
    <property type="entry name" value="RIM BINDING PROTEIN-RELATED"/>
    <property type="match status" value="1"/>
</dbReference>
<dbReference type="EMBL" id="CAJOBR010066935">
    <property type="protein sequence ID" value="CAF5087109.1"/>
    <property type="molecule type" value="Genomic_DNA"/>
</dbReference>
<evidence type="ECO:0000313" key="1">
    <source>
        <dbReference type="EMBL" id="CAF5087109.1"/>
    </source>
</evidence>
<dbReference type="GO" id="GO:0045202">
    <property type="term" value="C:synapse"/>
    <property type="evidence" value="ECO:0007669"/>
    <property type="project" value="GOC"/>
</dbReference>
<dbReference type="InterPro" id="IPR040325">
    <property type="entry name" value="RIMBP1/2/3"/>
</dbReference>
<organism evidence="1 2">
    <name type="scientific">Rotaria socialis</name>
    <dbReference type="NCBI Taxonomy" id="392032"/>
    <lineage>
        <taxon>Eukaryota</taxon>
        <taxon>Metazoa</taxon>
        <taxon>Spiralia</taxon>
        <taxon>Gnathifera</taxon>
        <taxon>Rotifera</taxon>
        <taxon>Eurotatoria</taxon>
        <taxon>Bdelloidea</taxon>
        <taxon>Philodinida</taxon>
        <taxon>Philodinidae</taxon>
        <taxon>Rotaria</taxon>
    </lineage>
</organism>
<dbReference type="PANTHER" id="PTHR14234:SF19">
    <property type="entry name" value="RIM-BINDING PROTEIN, ISOFORM F"/>
    <property type="match status" value="1"/>
</dbReference>
<evidence type="ECO:0000313" key="2">
    <source>
        <dbReference type="Proteomes" id="UP000663848"/>
    </source>
</evidence>
<accession>A0A822E4R5</accession>
<reference evidence="1" key="1">
    <citation type="submission" date="2021-02" db="EMBL/GenBank/DDBJ databases">
        <authorList>
            <person name="Nowell W R."/>
        </authorList>
    </citation>
    <scope>NUCLEOTIDE SEQUENCE</scope>
</reference>
<dbReference type="Proteomes" id="UP000663848">
    <property type="component" value="Unassembled WGS sequence"/>
</dbReference>
<gene>
    <name evidence="1" type="ORF">QYT958_LOCUS44171</name>
</gene>
<comment type="caution">
    <text evidence="1">The sequence shown here is derived from an EMBL/GenBank/DDBJ whole genome shotgun (WGS) entry which is preliminary data.</text>
</comment>
<proteinExistence type="predicted"/>